<comment type="subcellular location">
    <subcellularLocation>
        <location evidence="1">Cell membrane</location>
        <topology evidence="1">Multi-pass membrane protein</topology>
    </subcellularLocation>
</comment>
<name>A0A7G9RWA1_9FIRM</name>
<dbReference type="SFLD" id="SFLDF00027">
    <property type="entry name" value="p-type_atpase"/>
    <property type="match status" value="1"/>
</dbReference>
<dbReference type="Gene3D" id="3.40.50.1000">
    <property type="entry name" value="HAD superfamily/HAD-like"/>
    <property type="match status" value="1"/>
</dbReference>
<dbReference type="Pfam" id="PF00702">
    <property type="entry name" value="Hydrolase"/>
    <property type="match status" value="1"/>
</dbReference>
<dbReference type="PANTHER" id="PTHR48085:SF5">
    <property type="entry name" value="CADMIUM_ZINC-TRANSPORTING ATPASE HMA4-RELATED"/>
    <property type="match status" value="1"/>
</dbReference>
<dbReference type="NCBIfam" id="TIGR01525">
    <property type="entry name" value="ATPase-IB_hvy"/>
    <property type="match status" value="1"/>
</dbReference>
<keyword evidence="5 11" id="KW-0479">Metal-binding</keyword>
<dbReference type="PROSITE" id="PS01229">
    <property type="entry name" value="COF_2"/>
    <property type="match status" value="1"/>
</dbReference>
<dbReference type="SUPFAM" id="SSF81653">
    <property type="entry name" value="Calcium ATPase, transduction domain A"/>
    <property type="match status" value="1"/>
</dbReference>
<dbReference type="InterPro" id="IPR018303">
    <property type="entry name" value="ATPase_P-typ_P_site"/>
</dbReference>
<dbReference type="PRINTS" id="PR00120">
    <property type="entry name" value="HATPASE"/>
</dbReference>
<dbReference type="PRINTS" id="PR00119">
    <property type="entry name" value="CATATPASE"/>
</dbReference>
<evidence type="ECO:0000256" key="5">
    <source>
        <dbReference type="ARBA" id="ARBA00022723"/>
    </source>
</evidence>
<evidence type="ECO:0000256" key="10">
    <source>
        <dbReference type="ARBA" id="ARBA00049338"/>
    </source>
</evidence>
<keyword evidence="4 11" id="KW-0812">Transmembrane</keyword>
<dbReference type="SUPFAM" id="SSF56784">
    <property type="entry name" value="HAD-like"/>
    <property type="match status" value="1"/>
</dbReference>
<evidence type="ECO:0000313" key="14">
    <source>
        <dbReference type="Proteomes" id="UP000515928"/>
    </source>
</evidence>
<keyword evidence="6" id="KW-1278">Translocase</keyword>
<keyword evidence="3" id="KW-0104">Cadmium</keyword>
<evidence type="ECO:0000256" key="6">
    <source>
        <dbReference type="ARBA" id="ARBA00022967"/>
    </source>
</evidence>
<feature type="transmembrane region" description="Helical" evidence="11">
    <location>
        <begin position="585"/>
        <end position="607"/>
    </location>
</feature>
<protein>
    <recommendedName>
        <fullName evidence="9">Cd(2+)-exporting ATPase</fullName>
        <ecNumber evidence="9">7.2.2.21</ecNumber>
    </recommendedName>
</protein>
<evidence type="ECO:0000256" key="1">
    <source>
        <dbReference type="ARBA" id="ARBA00004651"/>
    </source>
</evidence>
<dbReference type="Gene3D" id="2.70.150.10">
    <property type="entry name" value="Calcium-transporting ATPase, cytoplasmic transduction domain A"/>
    <property type="match status" value="1"/>
</dbReference>
<dbReference type="GO" id="GO:0005524">
    <property type="term" value="F:ATP binding"/>
    <property type="evidence" value="ECO:0007669"/>
    <property type="project" value="UniProtKB-UniRule"/>
</dbReference>
<feature type="transmembrane region" description="Helical" evidence="11">
    <location>
        <begin position="256"/>
        <end position="276"/>
    </location>
</feature>
<evidence type="ECO:0000256" key="3">
    <source>
        <dbReference type="ARBA" id="ARBA00022539"/>
    </source>
</evidence>
<keyword evidence="11" id="KW-0067">ATP-binding</keyword>
<comment type="similarity">
    <text evidence="2 11">Belongs to the cation transport ATPase (P-type) (TC 3.A.3) family. Type IB subfamily.</text>
</comment>
<dbReference type="InterPro" id="IPR036412">
    <property type="entry name" value="HAD-like_sf"/>
</dbReference>
<dbReference type="KEGG" id="eio:H9L01_05645"/>
<gene>
    <name evidence="13" type="ORF">H9L01_05645</name>
</gene>
<dbReference type="SFLD" id="SFLDS00003">
    <property type="entry name" value="Haloacid_Dehalogenase"/>
    <property type="match status" value="1"/>
</dbReference>
<organism evidence="13 14">
    <name type="scientific">Erysipelothrix inopinata</name>
    <dbReference type="NCBI Taxonomy" id="225084"/>
    <lineage>
        <taxon>Bacteria</taxon>
        <taxon>Bacillati</taxon>
        <taxon>Bacillota</taxon>
        <taxon>Erysipelotrichia</taxon>
        <taxon>Erysipelotrichales</taxon>
        <taxon>Erysipelotrichaceae</taxon>
        <taxon>Erysipelothrix</taxon>
    </lineage>
</organism>
<dbReference type="InterPro" id="IPR023298">
    <property type="entry name" value="ATPase_P-typ_TM_dom_sf"/>
</dbReference>
<dbReference type="AlphaFoldDB" id="A0A7G9RWA1"/>
<keyword evidence="8 11" id="KW-0472">Membrane</keyword>
<evidence type="ECO:0000256" key="4">
    <source>
        <dbReference type="ARBA" id="ARBA00022692"/>
    </source>
</evidence>
<dbReference type="InterPro" id="IPR044492">
    <property type="entry name" value="P_typ_ATPase_HD_dom"/>
</dbReference>
<dbReference type="InterPro" id="IPR027256">
    <property type="entry name" value="P-typ_ATPase_IB"/>
</dbReference>
<evidence type="ECO:0000256" key="7">
    <source>
        <dbReference type="ARBA" id="ARBA00022989"/>
    </source>
</evidence>
<keyword evidence="11" id="KW-0547">Nucleotide-binding</keyword>
<dbReference type="RefSeq" id="WP_187533010.1">
    <property type="nucleotide sequence ID" value="NZ_CBCSHU010000002.1"/>
</dbReference>
<feature type="transmembrane region" description="Helical" evidence="11">
    <location>
        <begin position="12"/>
        <end position="29"/>
    </location>
</feature>
<dbReference type="InterPro" id="IPR059000">
    <property type="entry name" value="ATPase_P-type_domA"/>
</dbReference>
<sequence>MQKINQRKTHIMIGSFILIILGFTSKVIFKSKSGFELFMGLAAIIAITPIFIQAIQALKVRVVSIDVLVSIAVIAALIIQNYEEAAIVPFLFLFGDYLEKKTLKKARSAIEELLLMSPKTALRYFDGNVEEVSIEDVKVGDQLLVKTGSMIPVDGIIIQGDTHVDESSITGESIPHYKEVDSRVFAGTLAIDGTIQMKATQVGDDTVFGKVIEMVIDAQDSKSEVERFIDRFSKYYTPTVLAISLLVGIITRNLELAVTILVLGCPGALVIGVPVSSVSGIGNAAKHGVLVKGSEVFTRLSKADVVIFDKTGTLTTGKPFVDRNIYYIDTPKYREYIAMIESQSTHPLAQAIVNEIGLSKPLMNVDTISHAGRGFEGNIDGERILVGNQSLIASNYEIPNHILDDIKAFREEGCSIVLASVNESIVALFGLKDTIRTESKKQIRALHKLGVAKTVILSGDHQRAVTAVQEELGIDESIAELLPNEKSDIVKKYQNEGYNVVFIGDGINDSPSLALADIGIAMGLGSDIAIETADAVLMNSKLETLSHAFGLSKAVTRNMVENIIIAIGIVIFLLISLIFSEWMNMALGMLIHEGSILIVILNGMRLLKYDNNKYN</sequence>
<keyword evidence="7 11" id="KW-1133">Transmembrane helix</keyword>
<feature type="domain" description="P-type ATPase A" evidence="12">
    <location>
        <begin position="116"/>
        <end position="215"/>
    </location>
</feature>
<feature type="transmembrane region" description="Helical" evidence="11">
    <location>
        <begin position="232"/>
        <end position="250"/>
    </location>
</feature>
<dbReference type="InterPro" id="IPR023214">
    <property type="entry name" value="HAD_sf"/>
</dbReference>
<keyword evidence="11" id="KW-1003">Cell membrane</keyword>
<dbReference type="GO" id="GO:0005886">
    <property type="term" value="C:plasma membrane"/>
    <property type="evidence" value="ECO:0007669"/>
    <property type="project" value="UniProtKB-SubCell"/>
</dbReference>
<feature type="transmembrane region" description="Helical" evidence="11">
    <location>
        <begin position="559"/>
        <end position="579"/>
    </location>
</feature>
<keyword evidence="14" id="KW-1185">Reference proteome</keyword>
<dbReference type="FunFam" id="2.70.150.10:FF:000002">
    <property type="entry name" value="Copper-transporting ATPase 1, putative"/>
    <property type="match status" value="1"/>
</dbReference>
<reference evidence="13 14" key="1">
    <citation type="submission" date="2020-08" db="EMBL/GenBank/DDBJ databases">
        <title>Genome sequence of Erysipelothrix inopinata DSM 15511T.</title>
        <authorList>
            <person name="Hyun D.-W."/>
            <person name="Bae J.-W."/>
        </authorList>
    </citation>
    <scope>NUCLEOTIDE SEQUENCE [LARGE SCALE GENOMIC DNA]</scope>
    <source>
        <strain evidence="13 14">DSM 15511</strain>
    </source>
</reference>
<dbReference type="InterPro" id="IPR051014">
    <property type="entry name" value="Cation_Transport_ATPase_IB"/>
</dbReference>
<dbReference type="EMBL" id="CP060715">
    <property type="protein sequence ID" value="QNN59876.1"/>
    <property type="molecule type" value="Genomic_DNA"/>
</dbReference>
<feature type="transmembrane region" description="Helical" evidence="11">
    <location>
        <begin position="35"/>
        <end position="55"/>
    </location>
</feature>
<dbReference type="SUPFAM" id="SSF81665">
    <property type="entry name" value="Calcium ATPase, transmembrane domain M"/>
    <property type="match status" value="1"/>
</dbReference>
<dbReference type="PROSITE" id="PS00154">
    <property type="entry name" value="ATPASE_E1_E2"/>
    <property type="match status" value="1"/>
</dbReference>
<dbReference type="GO" id="GO:0046872">
    <property type="term" value="F:metal ion binding"/>
    <property type="evidence" value="ECO:0007669"/>
    <property type="project" value="UniProtKB-KW"/>
</dbReference>
<evidence type="ECO:0000256" key="8">
    <source>
        <dbReference type="ARBA" id="ARBA00023136"/>
    </source>
</evidence>
<dbReference type="Pfam" id="PF00122">
    <property type="entry name" value="E1-E2_ATPase"/>
    <property type="match status" value="1"/>
</dbReference>
<dbReference type="NCBIfam" id="TIGR01511">
    <property type="entry name" value="ATPase-IB1_Cu"/>
    <property type="match status" value="1"/>
</dbReference>
<evidence type="ECO:0000256" key="11">
    <source>
        <dbReference type="RuleBase" id="RU362081"/>
    </source>
</evidence>
<dbReference type="GO" id="GO:0008551">
    <property type="term" value="F:P-type cadmium transporter activity"/>
    <property type="evidence" value="ECO:0007669"/>
    <property type="project" value="UniProtKB-EC"/>
</dbReference>
<dbReference type="GO" id="GO:0016887">
    <property type="term" value="F:ATP hydrolysis activity"/>
    <property type="evidence" value="ECO:0007669"/>
    <property type="project" value="InterPro"/>
</dbReference>
<dbReference type="InterPro" id="IPR008250">
    <property type="entry name" value="ATPase_P-typ_transduc_dom_A_sf"/>
</dbReference>
<dbReference type="NCBIfam" id="TIGR01494">
    <property type="entry name" value="ATPase_P-type"/>
    <property type="match status" value="1"/>
</dbReference>
<evidence type="ECO:0000256" key="9">
    <source>
        <dbReference type="ARBA" id="ARBA00039103"/>
    </source>
</evidence>
<dbReference type="InterPro" id="IPR023299">
    <property type="entry name" value="ATPase_P-typ_cyto_dom_N"/>
</dbReference>
<dbReference type="InterPro" id="IPR001757">
    <property type="entry name" value="P_typ_ATPase"/>
</dbReference>
<dbReference type="EC" id="7.2.2.21" evidence="9"/>
<dbReference type="Proteomes" id="UP000515928">
    <property type="component" value="Chromosome"/>
</dbReference>
<accession>A0A7G9RWA1</accession>
<dbReference type="SFLD" id="SFLDG00002">
    <property type="entry name" value="C1.7:_P-type_atpase_like"/>
    <property type="match status" value="1"/>
</dbReference>
<dbReference type="PANTHER" id="PTHR48085">
    <property type="entry name" value="CADMIUM/ZINC-TRANSPORTING ATPASE HMA2-RELATED"/>
    <property type="match status" value="1"/>
</dbReference>
<evidence type="ECO:0000259" key="12">
    <source>
        <dbReference type="Pfam" id="PF00122"/>
    </source>
</evidence>
<dbReference type="Gene3D" id="3.40.1110.10">
    <property type="entry name" value="Calcium-transporting ATPase, cytoplasmic domain N"/>
    <property type="match status" value="1"/>
</dbReference>
<comment type="catalytic activity">
    <reaction evidence="10">
        <text>Cd(2+)(in) + ATP + H2O = Cd(2+)(out) + ADP + phosphate + H(+)</text>
        <dbReference type="Rhea" id="RHEA:12132"/>
        <dbReference type="ChEBI" id="CHEBI:15377"/>
        <dbReference type="ChEBI" id="CHEBI:15378"/>
        <dbReference type="ChEBI" id="CHEBI:30616"/>
        <dbReference type="ChEBI" id="CHEBI:43474"/>
        <dbReference type="ChEBI" id="CHEBI:48775"/>
        <dbReference type="ChEBI" id="CHEBI:456216"/>
        <dbReference type="EC" id="7.2.2.21"/>
    </reaction>
</comment>
<dbReference type="CDD" id="cd02079">
    <property type="entry name" value="P-type_ATPase_HM"/>
    <property type="match status" value="1"/>
</dbReference>
<evidence type="ECO:0000313" key="13">
    <source>
        <dbReference type="EMBL" id="QNN59876.1"/>
    </source>
</evidence>
<proteinExistence type="inferred from homology"/>
<evidence type="ECO:0000256" key="2">
    <source>
        <dbReference type="ARBA" id="ARBA00006024"/>
    </source>
</evidence>